<keyword evidence="2" id="KW-1185">Reference proteome</keyword>
<proteinExistence type="predicted"/>
<dbReference type="Proteomes" id="UP000257109">
    <property type="component" value="Unassembled WGS sequence"/>
</dbReference>
<evidence type="ECO:0008006" key="3">
    <source>
        <dbReference type="Google" id="ProtNLM"/>
    </source>
</evidence>
<evidence type="ECO:0000313" key="1">
    <source>
        <dbReference type="EMBL" id="RDX65636.1"/>
    </source>
</evidence>
<dbReference type="AlphaFoldDB" id="A0A371EI00"/>
<gene>
    <name evidence="1" type="ORF">CR513_55689</name>
</gene>
<dbReference type="OrthoDB" id="1429133at2759"/>
<dbReference type="EMBL" id="QJKJ01013798">
    <property type="protein sequence ID" value="RDX65636.1"/>
    <property type="molecule type" value="Genomic_DNA"/>
</dbReference>
<name>A0A371EI00_MUCPR</name>
<organism evidence="1 2">
    <name type="scientific">Mucuna pruriens</name>
    <name type="common">Velvet bean</name>
    <name type="synonym">Dolichos pruriens</name>
    <dbReference type="NCBI Taxonomy" id="157652"/>
    <lineage>
        <taxon>Eukaryota</taxon>
        <taxon>Viridiplantae</taxon>
        <taxon>Streptophyta</taxon>
        <taxon>Embryophyta</taxon>
        <taxon>Tracheophyta</taxon>
        <taxon>Spermatophyta</taxon>
        <taxon>Magnoliopsida</taxon>
        <taxon>eudicotyledons</taxon>
        <taxon>Gunneridae</taxon>
        <taxon>Pentapetalae</taxon>
        <taxon>rosids</taxon>
        <taxon>fabids</taxon>
        <taxon>Fabales</taxon>
        <taxon>Fabaceae</taxon>
        <taxon>Papilionoideae</taxon>
        <taxon>50 kb inversion clade</taxon>
        <taxon>NPAAA clade</taxon>
        <taxon>indigoferoid/millettioid clade</taxon>
        <taxon>Phaseoleae</taxon>
        <taxon>Mucuna</taxon>
    </lineage>
</organism>
<dbReference type="Pfam" id="PF14223">
    <property type="entry name" value="Retrotran_gag_2"/>
    <property type="match status" value="1"/>
</dbReference>
<accession>A0A371EI00</accession>
<sequence length="126" mass="14750">MVSKHMRTYAYEDKERCVNSKIFNKISNASTSKEAWEILVKIYGDGEKNKKDPRIGQCQSAYKEKISCQQVVHRILRTLPPQFDHVAIVIEDSKDLDTMETEELQYSLEAHEMRINKKRSTQEQTL</sequence>
<evidence type="ECO:0000313" key="2">
    <source>
        <dbReference type="Proteomes" id="UP000257109"/>
    </source>
</evidence>
<feature type="non-terminal residue" evidence="1">
    <location>
        <position position="1"/>
    </location>
</feature>
<comment type="caution">
    <text evidence="1">The sequence shown here is derived from an EMBL/GenBank/DDBJ whole genome shotgun (WGS) entry which is preliminary data.</text>
</comment>
<protein>
    <recommendedName>
        <fullName evidence="3">Gag-pol polyprotein</fullName>
    </recommendedName>
</protein>
<reference evidence="1" key="1">
    <citation type="submission" date="2018-05" db="EMBL/GenBank/DDBJ databases">
        <title>Draft genome of Mucuna pruriens seed.</title>
        <authorList>
            <person name="Nnadi N.E."/>
            <person name="Vos R."/>
            <person name="Hasami M.H."/>
            <person name="Devisetty U.K."/>
            <person name="Aguiy J.C."/>
        </authorList>
    </citation>
    <scope>NUCLEOTIDE SEQUENCE [LARGE SCALE GENOMIC DNA]</scope>
    <source>
        <strain evidence="1">JCA_2017</strain>
    </source>
</reference>